<name>A0A8K0R597_9PLEO</name>
<dbReference type="EMBL" id="JAGMVJ010000010">
    <property type="protein sequence ID" value="KAH7087053.1"/>
    <property type="molecule type" value="Genomic_DNA"/>
</dbReference>
<dbReference type="AlphaFoldDB" id="A0A8K0R597"/>
<dbReference type="OrthoDB" id="191037at2759"/>
<keyword evidence="2" id="KW-0808">Transferase</keyword>
<dbReference type="CDD" id="cd05154">
    <property type="entry name" value="ACAD10_11_N-like"/>
    <property type="match status" value="1"/>
</dbReference>
<keyword evidence="2" id="KW-0418">Kinase</keyword>
<keyword evidence="3" id="KW-1185">Reference proteome</keyword>
<dbReference type="InterPro" id="IPR011009">
    <property type="entry name" value="Kinase-like_dom_sf"/>
</dbReference>
<feature type="domain" description="Aminoglycoside phosphotransferase" evidence="1">
    <location>
        <begin position="30"/>
        <end position="274"/>
    </location>
</feature>
<dbReference type="GO" id="GO:0016301">
    <property type="term" value="F:kinase activity"/>
    <property type="evidence" value="ECO:0007669"/>
    <property type="project" value="UniProtKB-KW"/>
</dbReference>
<dbReference type="PANTHER" id="PTHR47829">
    <property type="entry name" value="HYDROLASE, PUTATIVE (AFU_ORTHOLOGUE AFUA_1G12880)-RELATED"/>
    <property type="match status" value="1"/>
</dbReference>
<evidence type="ECO:0000313" key="3">
    <source>
        <dbReference type="Proteomes" id="UP000813461"/>
    </source>
</evidence>
<evidence type="ECO:0000313" key="2">
    <source>
        <dbReference type="EMBL" id="KAH7087053.1"/>
    </source>
</evidence>
<evidence type="ECO:0000259" key="1">
    <source>
        <dbReference type="Pfam" id="PF01636"/>
    </source>
</evidence>
<reference evidence="2" key="1">
    <citation type="journal article" date="2021" name="Nat. Commun.">
        <title>Genetic determinants of endophytism in the Arabidopsis root mycobiome.</title>
        <authorList>
            <person name="Mesny F."/>
            <person name="Miyauchi S."/>
            <person name="Thiergart T."/>
            <person name="Pickel B."/>
            <person name="Atanasova L."/>
            <person name="Karlsson M."/>
            <person name="Huettel B."/>
            <person name="Barry K.W."/>
            <person name="Haridas S."/>
            <person name="Chen C."/>
            <person name="Bauer D."/>
            <person name="Andreopoulos W."/>
            <person name="Pangilinan J."/>
            <person name="LaButti K."/>
            <person name="Riley R."/>
            <person name="Lipzen A."/>
            <person name="Clum A."/>
            <person name="Drula E."/>
            <person name="Henrissat B."/>
            <person name="Kohler A."/>
            <person name="Grigoriev I.V."/>
            <person name="Martin F.M."/>
            <person name="Hacquard S."/>
        </authorList>
    </citation>
    <scope>NUCLEOTIDE SEQUENCE</scope>
    <source>
        <strain evidence="2">MPI-SDFR-AT-0120</strain>
    </source>
</reference>
<proteinExistence type="predicted"/>
<dbReference type="Pfam" id="PF01636">
    <property type="entry name" value="APH"/>
    <property type="match status" value="1"/>
</dbReference>
<dbReference type="Proteomes" id="UP000813461">
    <property type="component" value="Unassembled WGS sequence"/>
</dbReference>
<comment type="caution">
    <text evidence="2">The sequence shown here is derived from an EMBL/GenBank/DDBJ whole genome shotgun (WGS) entry which is preliminary data.</text>
</comment>
<gene>
    <name evidence="2" type="ORF">FB567DRAFT_471169</name>
</gene>
<dbReference type="PANTHER" id="PTHR47829:SF1">
    <property type="entry name" value="HAD FAMILY PHOSPHATASE"/>
    <property type="match status" value="1"/>
</dbReference>
<protein>
    <submittedName>
        <fullName evidence="2">Kinase-like domain-containing protein</fullName>
    </submittedName>
</protein>
<dbReference type="Gene3D" id="3.90.1200.10">
    <property type="match status" value="1"/>
</dbReference>
<dbReference type="InterPro" id="IPR041726">
    <property type="entry name" value="ACAD10_11_N"/>
</dbReference>
<accession>A0A8K0R597</accession>
<organism evidence="2 3">
    <name type="scientific">Paraphoma chrysanthemicola</name>
    <dbReference type="NCBI Taxonomy" id="798071"/>
    <lineage>
        <taxon>Eukaryota</taxon>
        <taxon>Fungi</taxon>
        <taxon>Dikarya</taxon>
        <taxon>Ascomycota</taxon>
        <taxon>Pezizomycotina</taxon>
        <taxon>Dothideomycetes</taxon>
        <taxon>Pleosporomycetidae</taxon>
        <taxon>Pleosporales</taxon>
        <taxon>Pleosporineae</taxon>
        <taxon>Phaeosphaeriaceae</taxon>
        <taxon>Paraphoma</taxon>
    </lineage>
</organism>
<dbReference type="SUPFAM" id="SSF56112">
    <property type="entry name" value="Protein kinase-like (PK-like)"/>
    <property type="match status" value="1"/>
</dbReference>
<dbReference type="InterPro" id="IPR052898">
    <property type="entry name" value="ACAD10-like"/>
</dbReference>
<dbReference type="InterPro" id="IPR002575">
    <property type="entry name" value="Aminoglycoside_PTrfase"/>
</dbReference>
<dbReference type="Gene3D" id="3.30.200.20">
    <property type="entry name" value="Phosphorylase Kinase, domain 1"/>
    <property type="match status" value="1"/>
</dbReference>
<sequence>MAGQVRQPIDVASLERYIAANVPEIQIPLDVKQFGYGQSNPTYQLTDKNGKKYVMRKKPPGQLLSKTAHKVDREYRIIHALEKTDVPVPKAYCLCQDEKVIGTDFYIMEFLDGRIFEDPVIPDVTPEERTKMWHSAITTLAKFHRVSPASVNLSSYGKPSGFYNRQIATFNTISKSQASAKDAETGVPVGKIPHQDDMVAFFSNAATQPKDRATFVHGDYKIDNVVFHKTEPRVIGILDWEMSTIGHPLSDINNLFQNYLTASSSKAQAIGRAHKGFQPGVTPGLPTRDQLITWYSEVAGWDPRPDLTWGDAFSTYRLAIIMQGIAARYALRQASSAQAKSHGELMKPYAEIAWELVEEYKKGHTEKPKL</sequence>